<gene>
    <name evidence="7" type="ORF">MS3_01624</name>
</gene>
<evidence type="ECO:0000313" key="7">
    <source>
        <dbReference type="EMBL" id="KGB33460.1"/>
    </source>
</evidence>
<sequence>MALKLIRTSSCFADRFKTVLLFCRRVLQSGSQYGSKMQWFKSSKLRLNDVKLFLIGLGFVFLLNWIVTLSWIPKFKCLSDGSVLQSTKQYSIFSLTDVSYAQNLANKINIYCYILTEPQSHLTKAYHVQTTWARRCTRFGFISSKAEKLMKMLAVDRTQNYVKHSWISMRETLRALHKQTYKAAYFLKADDTTYVIMENLRNALEYTDPRKPFIMGHIYKIRPNEFTLSGSFGYVLSRSALELIVLKGLDKLADCGPIQHVREDIQISKCAKALGIEFKDSIDMFGMSRFSNVTINNLFGTFNNSNNNSGTIQWDPIKTDYTQAVYDLKKLPASPLLISFGGLMPVKMYILEYLIYHLRPVGITHRILQHLPYSSSLSAMNRYHQQDYST</sequence>
<evidence type="ECO:0000256" key="2">
    <source>
        <dbReference type="ARBA" id="ARBA00006462"/>
    </source>
</evidence>
<dbReference type="InterPro" id="IPR026050">
    <property type="entry name" value="C1GALT1/C1GALT1_chp1"/>
</dbReference>
<evidence type="ECO:0000256" key="1">
    <source>
        <dbReference type="ARBA" id="ARBA00004606"/>
    </source>
</evidence>
<dbReference type="GO" id="GO:0016020">
    <property type="term" value="C:membrane"/>
    <property type="evidence" value="ECO:0007669"/>
    <property type="project" value="UniProtKB-SubCell"/>
</dbReference>
<accession>A0A094ZG27</accession>
<comment type="subcellular location">
    <subcellularLocation>
        <location evidence="1">Membrane</location>
        <topology evidence="1">Single-pass type II membrane protein</topology>
    </subcellularLocation>
</comment>
<reference evidence="7" key="1">
    <citation type="journal article" date="2012" name="Nat. Genet.">
        <title>Whole-genome sequence of Schistosoma haematobium.</title>
        <authorList>
            <person name="Young N.D."/>
            <person name="Jex A.R."/>
            <person name="Li B."/>
            <person name="Liu S."/>
            <person name="Yang L."/>
            <person name="Xiong Z."/>
            <person name="Li Y."/>
            <person name="Cantacessi C."/>
            <person name="Hall R.S."/>
            <person name="Xu X."/>
            <person name="Chen F."/>
            <person name="Wu X."/>
            <person name="Zerlotini A."/>
            <person name="Oliveira G."/>
            <person name="Hofmann A."/>
            <person name="Zhang G."/>
            <person name="Fang X."/>
            <person name="Kang Y."/>
            <person name="Campbell B.E."/>
            <person name="Loukas A."/>
            <person name="Ranganathan S."/>
            <person name="Rollinson D."/>
            <person name="Rinaldi G."/>
            <person name="Brindley P.J."/>
            <person name="Yang H."/>
            <person name="Wang J."/>
            <person name="Wang J."/>
            <person name="Gasser R.B."/>
        </authorList>
    </citation>
    <scope>NUCLEOTIDE SEQUENCE [LARGE SCALE GENOMIC DNA]</scope>
</reference>
<keyword evidence="7" id="KW-0328">Glycosyltransferase</keyword>
<dbReference type="GO" id="GO:0016263">
    <property type="term" value="F:glycoprotein-N-acetylgalactosamine 3-beta-galactosyltransferase activity"/>
    <property type="evidence" value="ECO:0007669"/>
    <property type="project" value="TreeGrafter"/>
</dbReference>
<dbReference type="STRING" id="6185.A0A094ZG27"/>
<keyword evidence="7" id="KW-0808">Transferase</keyword>
<proteinExistence type="inferred from homology"/>
<dbReference type="EMBL" id="KL250549">
    <property type="protein sequence ID" value="KGB33460.1"/>
    <property type="molecule type" value="Genomic_DNA"/>
</dbReference>
<keyword evidence="3" id="KW-0812">Transmembrane</keyword>
<keyword evidence="4" id="KW-0735">Signal-anchor</keyword>
<dbReference type="Gene3D" id="3.90.550.50">
    <property type="match status" value="1"/>
</dbReference>
<keyword evidence="6" id="KW-0472">Membrane</keyword>
<evidence type="ECO:0000256" key="3">
    <source>
        <dbReference type="ARBA" id="ARBA00022692"/>
    </source>
</evidence>
<dbReference type="AlphaFoldDB" id="A0A094ZG27"/>
<protein>
    <submittedName>
        <fullName evidence="7">Glycoprotein-N-acetylgalactosamine 3-beta-galactosyltransferase 1</fullName>
    </submittedName>
</protein>
<name>A0A094ZG27_SCHHA</name>
<comment type="similarity">
    <text evidence="2">Belongs to the glycosyltransferase 31 family. Beta3-Gal-T subfamily.</text>
</comment>
<evidence type="ECO:0000256" key="6">
    <source>
        <dbReference type="ARBA" id="ARBA00023136"/>
    </source>
</evidence>
<keyword evidence="5" id="KW-1133">Transmembrane helix</keyword>
<evidence type="ECO:0000256" key="5">
    <source>
        <dbReference type="ARBA" id="ARBA00022989"/>
    </source>
</evidence>
<evidence type="ECO:0000256" key="4">
    <source>
        <dbReference type="ARBA" id="ARBA00022968"/>
    </source>
</evidence>
<organism evidence="7">
    <name type="scientific">Schistosoma haematobium</name>
    <name type="common">Blood fluke</name>
    <dbReference type="NCBI Taxonomy" id="6185"/>
    <lineage>
        <taxon>Eukaryota</taxon>
        <taxon>Metazoa</taxon>
        <taxon>Spiralia</taxon>
        <taxon>Lophotrochozoa</taxon>
        <taxon>Platyhelminthes</taxon>
        <taxon>Trematoda</taxon>
        <taxon>Digenea</taxon>
        <taxon>Strigeidida</taxon>
        <taxon>Schistosomatoidea</taxon>
        <taxon>Schistosomatidae</taxon>
        <taxon>Schistosoma</taxon>
    </lineage>
</organism>
<dbReference type="PANTHER" id="PTHR23033:SF14">
    <property type="entry name" value="GLYCOPROTEIN-N-ACETYLGALACTOSAMINE 3-BETA-GALACTOSYLTRANSFERASE 1-RELATED"/>
    <property type="match status" value="1"/>
</dbReference>
<dbReference type="PANTHER" id="PTHR23033">
    <property type="entry name" value="BETA1,3-GALACTOSYLTRANSFERASE"/>
    <property type="match status" value="1"/>
</dbReference>